<evidence type="ECO:0000256" key="1">
    <source>
        <dbReference type="ARBA" id="ARBA00005591"/>
    </source>
</evidence>
<dbReference type="InterPro" id="IPR036509">
    <property type="entry name" value="Met_Sox_Rdtase_MsrA_sf"/>
</dbReference>
<evidence type="ECO:0000256" key="4">
    <source>
        <dbReference type="ARBA" id="ARBA00030273"/>
    </source>
</evidence>
<dbReference type="PANTHER" id="PTHR42799:SF2">
    <property type="entry name" value="MITOCHONDRIAL PEPTIDE METHIONINE SULFOXIDE REDUCTASE"/>
    <property type="match status" value="1"/>
</dbReference>
<dbReference type="PANTHER" id="PTHR42799">
    <property type="entry name" value="MITOCHONDRIAL PEPTIDE METHIONINE SULFOXIDE REDUCTASE"/>
    <property type="match status" value="1"/>
</dbReference>
<comment type="catalytic activity">
    <reaction evidence="6">
        <text>L-methionyl-[protein] + [thioredoxin]-disulfide + H2O = L-methionyl-(S)-S-oxide-[protein] + [thioredoxin]-dithiol</text>
        <dbReference type="Rhea" id="RHEA:14217"/>
        <dbReference type="Rhea" id="RHEA-COMP:10698"/>
        <dbReference type="Rhea" id="RHEA-COMP:10700"/>
        <dbReference type="Rhea" id="RHEA-COMP:12313"/>
        <dbReference type="Rhea" id="RHEA-COMP:12315"/>
        <dbReference type="ChEBI" id="CHEBI:15377"/>
        <dbReference type="ChEBI" id="CHEBI:16044"/>
        <dbReference type="ChEBI" id="CHEBI:29950"/>
        <dbReference type="ChEBI" id="CHEBI:44120"/>
        <dbReference type="ChEBI" id="CHEBI:50058"/>
        <dbReference type="EC" id="1.8.4.11"/>
    </reaction>
</comment>
<gene>
    <name evidence="10" type="ORF">TCIL3000_8_20</name>
</gene>
<dbReference type="NCBIfam" id="TIGR00401">
    <property type="entry name" value="msrA"/>
    <property type="match status" value="1"/>
</dbReference>
<evidence type="ECO:0000256" key="3">
    <source>
        <dbReference type="ARBA" id="ARBA00023002"/>
    </source>
</evidence>
<dbReference type="VEuPathDB" id="TriTrypDB:TcIL3000_8_20"/>
<protein>
    <recommendedName>
        <fullName evidence="2">peptide-methionine (S)-S-oxide reductase</fullName>
        <ecNumber evidence="2">1.8.4.11</ecNumber>
    </recommendedName>
    <alternativeName>
        <fullName evidence="5">Peptide-methionine (S)-S-oxide reductase</fullName>
    </alternativeName>
    <alternativeName>
        <fullName evidence="4">Protein-methionine-S-oxide reductase</fullName>
    </alternativeName>
</protein>
<evidence type="ECO:0000259" key="9">
    <source>
        <dbReference type="Pfam" id="PF01625"/>
    </source>
</evidence>
<feature type="transmembrane region" description="Helical" evidence="8">
    <location>
        <begin position="12"/>
        <end position="31"/>
    </location>
</feature>
<feature type="domain" description="Peptide methionine sulphoxide reductase MsrA" evidence="9">
    <location>
        <begin position="84"/>
        <end position="248"/>
    </location>
</feature>
<dbReference type="GO" id="GO:0005737">
    <property type="term" value="C:cytoplasm"/>
    <property type="evidence" value="ECO:0007669"/>
    <property type="project" value="TreeGrafter"/>
</dbReference>
<accession>G0UQZ1</accession>
<dbReference type="Gene3D" id="3.30.1060.10">
    <property type="entry name" value="Peptide methionine sulphoxide reductase MsrA"/>
    <property type="match status" value="1"/>
</dbReference>
<dbReference type="HAMAP" id="MF_01401">
    <property type="entry name" value="MsrA"/>
    <property type="match status" value="1"/>
</dbReference>
<proteinExistence type="inferred from homology"/>
<dbReference type="SUPFAM" id="SSF55068">
    <property type="entry name" value="Peptide methionine sulfoxide reductase"/>
    <property type="match status" value="1"/>
</dbReference>
<dbReference type="InterPro" id="IPR002569">
    <property type="entry name" value="Met_Sox_Rdtase_MsrA_dom"/>
</dbReference>
<dbReference type="GO" id="GO:0008113">
    <property type="term" value="F:peptide-methionine (S)-S-oxide reductase activity"/>
    <property type="evidence" value="ECO:0007669"/>
    <property type="project" value="UniProtKB-EC"/>
</dbReference>
<organism evidence="10">
    <name type="scientific">Trypanosoma congolense (strain IL3000)</name>
    <dbReference type="NCBI Taxonomy" id="1068625"/>
    <lineage>
        <taxon>Eukaryota</taxon>
        <taxon>Discoba</taxon>
        <taxon>Euglenozoa</taxon>
        <taxon>Kinetoplastea</taxon>
        <taxon>Metakinetoplastina</taxon>
        <taxon>Trypanosomatida</taxon>
        <taxon>Trypanosomatidae</taxon>
        <taxon>Trypanosoma</taxon>
        <taxon>Nannomonas</taxon>
    </lineage>
</organism>
<comment type="catalytic activity">
    <reaction evidence="7">
        <text>[thioredoxin]-disulfide + L-methionine + H2O = L-methionine (S)-S-oxide + [thioredoxin]-dithiol</text>
        <dbReference type="Rhea" id="RHEA:19993"/>
        <dbReference type="Rhea" id="RHEA-COMP:10698"/>
        <dbReference type="Rhea" id="RHEA-COMP:10700"/>
        <dbReference type="ChEBI" id="CHEBI:15377"/>
        <dbReference type="ChEBI" id="CHEBI:29950"/>
        <dbReference type="ChEBI" id="CHEBI:50058"/>
        <dbReference type="ChEBI" id="CHEBI:57844"/>
        <dbReference type="ChEBI" id="CHEBI:58772"/>
        <dbReference type="EC" id="1.8.4.11"/>
    </reaction>
</comment>
<dbReference type="AlphaFoldDB" id="G0UQZ1"/>
<dbReference type="EC" id="1.8.4.11" evidence="2"/>
<keyword evidence="8" id="KW-0472">Membrane</keyword>
<dbReference type="GO" id="GO:0034599">
    <property type="term" value="P:cellular response to oxidative stress"/>
    <property type="evidence" value="ECO:0007669"/>
    <property type="project" value="TreeGrafter"/>
</dbReference>
<dbReference type="InterPro" id="IPR050162">
    <property type="entry name" value="MsrA_MetSO_reductase"/>
</dbReference>
<evidence type="ECO:0000256" key="7">
    <source>
        <dbReference type="ARBA" id="ARBA00048782"/>
    </source>
</evidence>
<keyword evidence="8" id="KW-0812">Transmembrane</keyword>
<sequence length="254" mass="29030">MEESNCNMFTQYFYLIFVFFFFFRISSQNLVGRNSSLKEGVPGALRRINLSFQVSRATQSFPLLLNSQSFPRSDKLNMSNGIPATFAAGCFWGTEHYFKKFFGAGLLSHRVGFMGGTELPEVSYELVKGGQSGHAEVLHLTYSPDKVAYRDLLEYFFRIHNSTTLNRQGNDVGSQYRSAIFYHNDEQKREAEHYIEGLNGADGELHKLIVNAFGPEAKVVTTVESASRFYPAEEYHQNYLELNPAGYCVHRLYW</sequence>
<evidence type="ECO:0000256" key="6">
    <source>
        <dbReference type="ARBA" id="ARBA00047806"/>
    </source>
</evidence>
<name>G0UQZ1_TRYCI</name>
<reference evidence="10" key="1">
    <citation type="journal article" date="2012" name="Proc. Natl. Acad. Sci. U.S.A.">
        <title>Antigenic diversity is generated by distinct evolutionary mechanisms in African trypanosome species.</title>
        <authorList>
            <person name="Jackson A.P."/>
            <person name="Berry A."/>
            <person name="Aslett M."/>
            <person name="Allison H.C."/>
            <person name="Burton P."/>
            <person name="Vavrova-Anderson J."/>
            <person name="Brown R."/>
            <person name="Browne H."/>
            <person name="Corton N."/>
            <person name="Hauser H."/>
            <person name="Gamble J."/>
            <person name="Gilderthorp R."/>
            <person name="Marcello L."/>
            <person name="McQuillan J."/>
            <person name="Otto T.D."/>
            <person name="Quail M.A."/>
            <person name="Sanders M.J."/>
            <person name="van Tonder A."/>
            <person name="Ginger M.L."/>
            <person name="Field M.C."/>
            <person name="Barry J.D."/>
            <person name="Hertz-Fowler C."/>
            <person name="Berriman M."/>
        </authorList>
    </citation>
    <scope>NUCLEOTIDE SEQUENCE</scope>
    <source>
        <strain evidence="10">IL3000</strain>
    </source>
</reference>
<dbReference type="FunFam" id="3.30.1060.10:FF:000011">
    <property type="entry name" value="Peptide methionine sulfoxide reductase MsrA"/>
    <property type="match status" value="1"/>
</dbReference>
<keyword evidence="3" id="KW-0560">Oxidoreductase</keyword>
<comment type="similarity">
    <text evidence="1">Belongs to the MsrA Met sulfoxide reductase family.</text>
</comment>
<evidence type="ECO:0000256" key="5">
    <source>
        <dbReference type="ARBA" id="ARBA00030643"/>
    </source>
</evidence>
<evidence type="ECO:0000256" key="2">
    <source>
        <dbReference type="ARBA" id="ARBA00012502"/>
    </source>
</evidence>
<dbReference type="Pfam" id="PF01625">
    <property type="entry name" value="PMSR"/>
    <property type="match status" value="1"/>
</dbReference>
<evidence type="ECO:0000256" key="8">
    <source>
        <dbReference type="SAM" id="Phobius"/>
    </source>
</evidence>
<keyword evidence="8" id="KW-1133">Transmembrane helix</keyword>
<dbReference type="EMBL" id="HE575321">
    <property type="protein sequence ID" value="CCC91802.1"/>
    <property type="molecule type" value="Genomic_DNA"/>
</dbReference>
<evidence type="ECO:0000313" key="10">
    <source>
        <dbReference type="EMBL" id="CCC91802.1"/>
    </source>
</evidence>